<dbReference type="EMBL" id="CP073249">
    <property type="protein sequence ID" value="QUF05264.1"/>
    <property type="molecule type" value="Genomic_DNA"/>
</dbReference>
<proteinExistence type="predicted"/>
<evidence type="ECO:0000313" key="2">
    <source>
        <dbReference type="Proteomes" id="UP000677152"/>
    </source>
</evidence>
<dbReference type="PANTHER" id="PTHR38479">
    <property type="entry name" value="LMO0824 PROTEIN"/>
    <property type="match status" value="1"/>
</dbReference>
<accession>A0AA45L7X6</accession>
<dbReference type="Proteomes" id="UP000677152">
    <property type="component" value="Chromosome"/>
</dbReference>
<dbReference type="Pfam" id="PF06224">
    <property type="entry name" value="AlkZ-like"/>
    <property type="match status" value="1"/>
</dbReference>
<name>A0AA45L7X6_9PSEU</name>
<dbReference type="InterPro" id="IPR009351">
    <property type="entry name" value="AlkZ-like"/>
</dbReference>
<gene>
    <name evidence="1" type="ORF">KCV87_03880</name>
</gene>
<protein>
    <submittedName>
        <fullName evidence="1">AlkZ family DNA glycosylase</fullName>
    </submittedName>
</protein>
<reference evidence="1" key="1">
    <citation type="submission" date="2021-04" db="EMBL/GenBank/DDBJ databases">
        <title>Genomic sequence of Actinosynnema pretiosum subsp. pretiosum ATCC 31280 (C-14919).</title>
        <authorList>
            <person name="Bai L."/>
            <person name="Wang X."/>
            <person name="Xiao Y."/>
        </authorList>
    </citation>
    <scope>NUCLEOTIDE SEQUENCE</scope>
    <source>
        <strain evidence="1">ATCC 31280</strain>
    </source>
</reference>
<organism evidence="1 2">
    <name type="scientific">Actinosynnema pretiosum subsp. pretiosum</name>
    <dbReference type="NCBI Taxonomy" id="103721"/>
    <lineage>
        <taxon>Bacteria</taxon>
        <taxon>Bacillati</taxon>
        <taxon>Actinomycetota</taxon>
        <taxon>Actinomycetes</taxon>
        <taxon>Pseudonocardiales</taxon>
        <taxon>Pseudonocardiaceae</taxon>
        <taxon>Actinosynnema</taxon>
    </lineage>
</organism>
<dbReference type="AlphaFoldDB" id="A0AA45L7X6"/>
<evidence type="ECO:0000313" key="1">
    <source>
        <dbReference type="EMBL" id="QUF05264.1"/>
    </source>
</evidence>
<dbReference type="PANTHER" id="PTHR38479:SF2">
    <property type="entry name" value="WINGED HELIX DNA-BINDING DOMAIN-CONTAINING PROTEIN"/>
    <property type="match status" value="1"/>
</dbReference>
<sequence>MLPPMSVSVTWDQVRSWRLGRQFLDPRTTVTAGEVVERLCGVQAQVASAAEFAVATRTGAAGEVARDLASGALVKTWAARGTLHLLRPDTAPDVLSLLASARTWERPSWQRAFGATPAQVAALADAVGALLADGRTLSREELATALAADPRFTALADQLRSSWGALLKTLSWQGVLRHAPPEGNRVAFTAPPWRALPDPAEAAPRVITAYLGAHGPATPEAFDAWLLRGALRKPLLRKWFADLGDRLVTVDVEGRTTHLLAEHADDLATTEPTTSVRLLGPFDQHVLGPGTADPALLAPEHRPLVSRAAGWISPVVVVDGRITGTWAIDDRTVTVTPFPGHPHPDPRALRAEIEHVARAGGHDALAAG</sequence>